<dbReference type="AlphaFoldDB" id="A0A176VY95"/>
<reference evidence="2" key="1">
    <citation type="submission" date="2016-03" db="EMBL/GenBank/DDBJ databases">
        <title>Mechanisms controlling the formation of the plant cell surface in tip-growing cells are functionally conserved among land plants.</title>
        <authorList>
            <person name="Honkanen S."/>
            <person name="Jones V.A."/>
            <person name="Morieri G."/>
            <person name="Champion C."/>
            <person name="Hetherington A.J."/>
            <person name="Kelly S."/>
            <person name="Saint-Marcoux D."/>
            <person name="Proust H."/>
            <person name="Prescott H."/>
            <person name="Dolan L."/>
        </authorList>
    </citation>
    <scope>NUCLEOTIDE SEQUENCE [LARGE SCALE GENOMIC DNA]</scope>
    <source>
        <tissue evidence="2">Whole gametophyte</tissue>
    </source>
</reference>
<feature type="compositionally biased region" description="Low complexity" evidence="1">
    <location>
        <begin position="63"/>
        <end position="73"/>
    </location>
</feature>
<dbReference type="Proteomes" id="UP000077202">
    <property type="component" value="Unassembled WGS sequence"/>
</dbReference>
<evidence type="ECO:0000313" key="3">
    <source>
        <dbReference type="Proteomes" id="UP000077202"/>
    </source>
</evidence>
<proteinExistence type="predicted"/>
<feature type="region of interest" description="Disordered" evidence="1">
    <location>
        <begin position="1"/>
        <end position="73"/>
    </location>
</feature>
<evidence type="ECO:0000313" key="2">
    <source>
        <dbReference type="EMBL" id="OAE25363.1"/>
    </source>
</evidence>
<evidence type="ECO:0000256" key="1">
    <source>
        <dbReference type="SAM" id="MobiDB-lite"/>
    </source>
</evidence>
<name>A0A176VY95_MARPO</name>
<accession>A0A176VY95</accession>
<gene>
    <name evidence="2" type="ORF">AXG93_4620s1780</name>
</gene>
<feature type="compositionally biased region" description="Basic and acidic residues" evidence="1">
    <location>
        <begin position="18"/>
        <end position="30"/>
    </location>
</feature>
<comment type="caution">
    <text evidence="2">The sequence shown here is derived from an EMBL/GenBank/DDBJ whole genome shotgun (WGS) entry which is preliminary data.</text>
</comment>
<protein>
    <submittedName>
        <fullName evidence="2">Uncharacterized protein</fullName>
    </submittedName>
</protein>
<organism evidence="2 3">
    <name type="scientific">Marchantia polymorpha subsp. ruderalis</name>
    <dbReference type="NCBI Taxonomy" id="1480154"/>
    <lineage>
        <taxon>Eukaryota</taxon>
        <taxon>Viridiplantae</taxon>
        <taxon>Streptophyta</taxon>
        <taxon>Embryophyta</taxon>
        <taxon>Marchantiophyta</taxon>
        <taxon>Marchantiopsida</taxon>
        <taxon>Marchantiidae</taxon>
        <taxon>Marchantiales</taxon>
        <taxon>Marchantiaceae</taxon>
        <taxon>Marchantia</taxon>
    </lineage>
</organism>
<keyword evidence="3" id="KW-1185">Reference proteome</keyword>
<feature type="compositionally biased region" description="Basic and acidic residues" evidence="1">
    <location>
        <begin position="37"/>
        <end position="52"/>
    </location>
</feature>
<sequence length="256" mass="27772">MSRLSTAAGKGRGGVKVRRLDGIRAREGSKQRNASIMKERERKRGEREEESVSRPYTRRLRFPAAAPATTTTTAAAAAADFTVPSPYPPPSPPVPFSVPAKGFLVDFGSRRILSLSAAAAAVAAVRAVVRAGSERGTEAHYGQGTALPCLRSPFPPGDIINIITIPIPFRSWKTCGAENRMIKEIGARSRFRADRICWCQPSSSSVLCCCESTDSTVDDDASEARRAASSLALTLAEVYDRSHREILGLQWKQLRL</sequence>
<dbReference type="EMBL" id="LVLJ01002341">
    <property type="protein sequence ID" value="OAE25363.1"/>
    <property type="molecule type" value="Genomic_DNA"/>
</dbReference>